<dbReference type="OrthoDB" id="8954335at2759"/>
<evidence type="ECO:0000259" key="3">
    <source>
        <dbReference type="Pfam" id="PF04548"/>
    </source>
</evidence>
<reference evidence="4 5" key="1">
    <citation type="submission" date="2014-04" db="EMBL/GenBank/DDBJ databases">
        <title>Evolutionary Origins and Diversification of the Mycorrhizal Mutualists.</title>
        <authorList>
            <consortium name="DOE Joint Genome Institute"/>
            <consortium name="Mycorrhizal Genomics Consortium"/>
            <person name="Kohler A."/>
            <person name="Kuo A."/>
            <person name="Nagy L.G."/>
            <person name="Floudas D."/>
            <person name="Copeland A."/>
            <person name="Barry K.W."/>
            <person name="Cichocki N."/>
            <person name="Veneault-Fourrey C."/>
            <person name="LaButti K."/>
            <person name="Lindquist E.A."/>
            <person name="Lipzen A."/>
            <person name="Lundell T."/>
            <person name="Morin E."/>
            <person name="Murat C."/>
            <person name="Riley R."/>
            <person name="Ohm R."/>
            <person name="Sun H."/>
            <person name="Tunlid A."/>
            <person name="Henrissat B."/>
            <person name="Grigoriev I.V."/>
            <person name="Hibbett D.S."/>
            <person name="Martin F."/>
        </authorList>
    </citation>
    <scope>NUCLEOTIDE SEQUENCE [LARGE SCALE GENOMIC DNA]</scope>
    <source>
        <strain evidence="4 5">FD-317 M1</strain>
    </source>
</reference>
<evidence type="ECO:0000256" key="1">
    <source>
        <dbReference type="ARBA" id="ARBA00022741"/>
    </source>
</evidence>
<dbReference type="EMBL" id="KN834792">
    <property type="protein sequence ID" value="KIK57233.1"/>
    <property type="molecule type" value="Genomic_DNA"/>
</dbReference>
<dbReference type="CDD" id="cd00882">
    <property type="entry name" value="Ras_like_GTPase"/>
    <property type="match status" value="1"/>
</dbReference>
<organism evidence="4 5">
    <name type="scientific">Collybiopsis luxurians FD-317 M1</name>
    <dbReference type="NCBI Taxonomy" id="944289"/>
    <lineage>
        <taxon>Eukaryota</taxon>
        <taxon>Fungi</taxon>
        <taxon>Dikarya</taxon>
        <taxon>Basidiomycota</taxon>
        <taxon>Agaricomycotina</taxon>
        <taxon>Agaricomycetes</taxon>
        <taxon>Agaricomycetidae</taxon>
        <taxon>Agaricales</taxon>
        <taxon>Marasmiineae</taxon>
        <taxon>Omphalotaceae</taxon>
        <taxon>Collybiopsis</taxon>
        <taxon>Collybiopsis luxurians</taxon>
    </lineage>
</organism>
<dbReference type="InterPro" id="IPR027417">
    <property type="entry name" value="P-loop_NTPase"/>
</dbReference>
<proteinExistence type="predicted"/>
<keyword evidence="2" id="KW-0175">Coiled coil</keyword>
<evidence type="ECO:0000313" key="4">
    <source>
        <dbReference type="EMBL" id="KIK57233.1"/>
    </source>
</evidence>
<dbReference type="Pfam" id="PF04548">
    <property type="entry name" value="AIG1"/>
    <property type="match status" value="1"/>
</dbReference>
<dbReference type="HOGENOM" id="CLU_018003_2_1_1"/>
<dbReference type="Proteomes" id="UP000053593">
    <property type="component" value="Unassembled WGS sequence"/>
</dbReference>
<dbReference type="AlphaFoldDB" id="A0A0D0CPH9"/>
<dbReference type="SUPFAM" id="SSF52540">
    <property type="entry name" value="P-loop containing nucleoside triphosphate hydrolases"/>
    <property type="match status" value="1"/>
</dbReference>
<evidence type="ECO:0000313" key="5">
    <source>
        <dbReference type="Proteomes" id="UP000053593"/>
    </source>
</evidence>
<dbReference type="GO" id="GO:0005525">
    <property type="term" value="F:GTP binding"/>
    <property type="evidence" value="ECO:0007669"/>
    <property type="project" value="InterPro"/>
</dbReference>
<keyword evidence="5" id="KW-1185">Reference proteome</keyword>
<evidence type="ECO:0000256" key="2">
    <source>
        <dbReference type="SAM" id="Coils"/>
    </source>
</evidence>
<protein>
    <recommendedName>
        <fullName evidence="3">AIG1-type G domain-containing protein</fullName>
    </recommendedName>
</protein>
<name>A0A0D0CPH9_9AGAR</name>
<dbReference type="Gene3D" id="3.40.50.300">
    <property type="entry name" value="P-loop containing nucleotide triphosphate hydrolases"/>
    <property type="match status" value="1"/>
</dbReference>
<dbReference type="InterPro" id="IPR006703">
    <property type="entry name" value="G_AIG1"/>
</dbReference>
<feature type="domain" description="AIG1-type G" evidence="3">
    <location>
        <begin position="22"/>
        <end position="163"/>
    </location>
</feature>
<accession>A0A0D0CPH9</accession>
<sequence length="396" mass="45029">MMPETHLGPTSSSPVKQRPQVSIILLGATGTGKTTFTNLAGGSKFLVGDGLESCTSQVQFHTFDFQGTDVTLIDVPGFDDTSKSDIDVLKIISDFLVVEYKAKRLLTGILYFHRITDVRMGGASKRNYTMFQKLCGPEACKNVAIVTTRWDDQDLEVLQSRLNELKTKPTLFKSTLDGGGAIFKHDATSQSAHAILQYLLSPTREAVPLAIQRQMIDEQKELAETDAGEELHRDIMKQMEKHRKEMKELMELMEEAKEDEDMQDLERECQELRDRMTHWLSESEKLNRAVTYMPEERHRQKEEKIAACVNSPPVPVSSAAPDIDLQQAWVPHLQTPDMMSSREIEFVGGTNDEELRDLKTRVEALEEKLDGYPVYLIWLVNRLLQMIRSIRERVSL</sequence>
<keyword evidence="1" id="KW-0547">Nucleotide-binding</keyword>
<feature type="coiled-coil region" evidence="2">
    <location>
        <begin position="232"/>
        <end position="282"/>
    </location>
</feature>
<gene>
    <name evidence="4" type="ORF">GYMLUDRAFT_263288</name>
</gene>